<gene>
    <name evidence="2" type="ORF">CAMGR0001_0834</name>
</gene>
<comment type="caution">
    <text evidence="2">The sequence shown here is derived from an EMBL/GenBank/DDBJ whole genome shotgun (WGS) entry which is preliminary data.</text>
</comment>
<evidence type="ECO:0000313" key="3">
    <source>
        <dbReference type="Proteomes" id="UP000005709"/>
    </source>
</evidence>
<keyword evidence="3" id="KW-1185">Reference proteome</keyword>
<feature type="transmembrane region" description="Helical" evidence="1">
    <location>
        <begin position="20"/>
        <end position="42"/>
    </location>
</feature>
<name>C8PG41_9BACT</name>
<sequence>MRAASKFKSSRRFKTAAVKFYRALGFSAHYMHLILGICDKILA</sequence>
<keyword evidence="1" id="KW-0472">Membrane</keyword>
<dbReference type="EMBL" id="ACYG01000019">
    <property type="protein sequence ID" value="EEV18079.1"/>
    <property type="molecule type" value="Genomic_DNA"/>
</dbReference>
<dbReference type="Proteomes" id="UP000005709">
    <property type="component" value="Unassembled WGS sequence"/>
</dbReference>
<proteinExistence type="predicted"/>
<reference evidence="2 3" key="1">
    <citation type="submission" date="2009-07" db="EMBL/GenBank/DDBJ databases">
        <authorList>
            <person name="Madupu R."/>
            <person name="Sebastian Y."/>
            <person name="Durkin A.S."/>
            <person name="Torralba M."/>
            <person name="Methe B."/>
            <person name="Sutton G.G."/>
            <person name="Strausberg R.L."/>
            <person name="Nelson K.E."/>
        </authorList>
    </citation>
    <scope>NUCLEOTIDE SEQUENCE [LARGE SCALE GENOMIC DNA]</scope>
    <source>
        <strain evidence="2 3">RM3268</strain>
    </source>
</reference>
<evidence type="ECO:0000256" key="1">
    <source>
        <dbReference type="SAM" id="Phobius"/>
    </source>
</evidence>
<protein>
    <submittedName>
        <fullName evidence="2">Uncharacterized protein</fullName>
    </submittedName>
</protein>
<keyword evidence="1" id="KW-0812">Transmembrane</keyword>
<evidence type="ECO:0000313" key="2">
    <source>
        <dbReference type="EMBL" id="EEV18079.1"/>
    </source>
</evidence>
<organism evidence="2 3">
    <name type="scientific">Campylobacter gracilis RM3268</name>
    <dbReference type="NCBI Taxonomy" id="553220"/>
    <lineage>
        <taxon>Bacteria</taxon>
        <taxon>Pseudomonadati</taxon>
        <taxon>Campylobacterota</taxon>
        <taxon>Epsilonproteobacteria</taxon>
        <taxon>Campylobacterales</taxon>
        <taxon>Campylobacteraceae</taxon>
        <taxon>Campylobacter</taxon>
    </lineage>
</organism>
<keyword evidence="1" id="KW-1133">Transmembrane helix</keyword>
<dbReference type="AlphaFoldDB" id="C8PG41"/>
<accession>C8PG41</accession>